<gene>
    <name evidence="2" type="ORF">A3770_10p59510</name>
</gene>
<dbReference type="EMBL" id="CP031043">
    <property type="protein sequence ID" value="QDZ23433.1"/>
    <property type="molecule type" value="Genomic_DNA"/>
</dbReference>
<name>A0A5B8MSG2_9CHLO</name>
<organism evidence="2 3">
    <name type="scientific">Chloropicon primus</name>
    <dbReference type="NCBI Taxonomy" id="1764295"/>
    <lineage>
        <taxon>Eukaryota</taxon>
        <taxon>Viridiplantae</taxon>
        <taxon>Chlorophyta</taxon>
        <taxon>Chloropicophyceae</taxon>
        <taxon>Chloropicales</taxon>
        <taxon>Chloropicaceae</taxon>
        <taxon>Chloropicon</taxon>
    </lineage>
</organism>
<evidence type="ECO:0000313" key="2">
    <source>
        <dbReference type="EMBL" id="QDZ23433.1"/>
    </source>
</evidence>
<reference evidence="2 3" key="1">
    <citation type="submission" date="2018-07" db="EMBL/GenBank/DDBJ databases">
        <title>The complete nuclear genome of the prasinophyte Chloropicon primus (CCMP1205).</title>
        <authorList>
            <person name="Pombert J.-F."/>
            <person name="Otis C."/>
            <person name="Turmel M."/>
            <person name="Lemieux C."/>
        </authorList>
    </citation>
    <scope>NUCLEOTIDE SEQUENCE [LARGE SCALE GENOMIC DNA]</scope>
    <source>
        <strain evidence="2 3">CCMP1205</strain>
    </source>
</reference>
<sequence length="138" mass="16190">MAAMNAPVNFMRTNLLRYWENYFLKKPFRPVVHVMWTIGIAGAWYEGYHHRKLEKLHMKHAEVKRVELKEKHGFAMKALEDHSKQLVEAEEFIEISKAAIEGAKHHINDLQKQKKDLEKAAEDAKHAFENYKPAPFGH</sequence>
<accession>A0A5B8MSG2</accession>
<evidence type="ECO:0000313" key="3">
    <source>
        <dbReference type="Proteomes" id="UP000316726"/>
    </source>
</evidence>
<feature type="coiled-coil region" evidence="1">
    <location>
        <begin position="93"/>
        <end position="130"/>
    </location>
</feature>
<evidence type="ECO:0000256" key="1">
    <source>
        <dbReference type="SAM" id="Coils"/>
    </source>
</evidence>
<protein>
    <submittedName>
        <fullName evidence="2">Uncharacterized protein</fullName>
    </submittedName>
</protein>
<dbReference type="AlphaFoldDB" id="A0A5B8MSG2"/>
<keyword evidence="1" id="KW-0175">Coiled coil</keyword>
<keyword evidence="3" id="KW-1185">Reference proteome</keyword>
<dbReference type="Proteomes" id="UP000316726">
    <property type="component" value="Chromosome 10"/>
</dbReference>
<proteinExistence type="predicted"/>